<protein>
    <submittedName>
        <fullName evidence="2">Uncharacterized protein</fullName>
    </submittedName>
</protein>
<evidence type="ECO:0000313" key="3">
    <source>
        <dbReference type="Proteomes" id="UP000807115"/>
    </source>
</evidence>
<dbReference type="EMBL" id="CM027684">
    <property type="protein sequence ID" value="KAG0528327.1"/>
    <property type="molecule type" value="Genomic_DNA"/>
</dbReference>
<reference evidence="2" key="1">
    <citation type="journal article" date="2019" name="BMC Genomics">
        <title>A new reference genome for Sorghum bicolor reveals high levels of sequence similarity between sweet and grain genotypes: implications for the genetics of sugar metabolism.</title>
        <authorList>
            <person name="Cooper E.A."/>
            <person name="Brenton Z.W."/>
            <person name="Flinn B.S."/>
            <person name="Jenkins J."/>
            <person name="Shu S."/>
            <person name="Flowers D."/>
            <person name="Luo F."/>
            <person name="Wang Y."/>
            <person name="Xia P."/>
            <person name="Barry K."/>
            <person name="Daum C."/>
            <person name="Lipzen A."/>
            <person name="Yoshinaga Y."/>
            <person name="Schmutz J."/>
            <person name="Saski C."/>
            <person name="Vermerris W."/>
            <person name="Kresovich S."/>
        </authorList>
    </citation>
    <scope>NUCLEOTIDE SEQUENCE</scope>
</reference>
<feature type="chain" id="PRO_5036952577" evidence="1">
    <location>
        <begin position="23"/>
        <end position="48"/>
    </location>
</feature>
<evidence type="ECO:0000313" key="2">
    <source>
        <dbReference type="EMBL" id="KAG0528327.1"/>
    </source>
</evidence>
<gene>
    <name evidence="2" type="ORF">BDA96_05G001800</name>
</gene>
<feature type="signal peptide" evidence="1">
    <location>
        <begin position="1"/>
        <end position="22"/>
    </location>
</feature>
<comment type="caution">
    <text evidence="2">The sequence shown here is derived from an EMBL/GenBank/DDBJ whole genome shotgun (WGS) entry which is preliminary data.</text>
</comment>
<proteinExistence type="predicted"/>
<name>A0A921UDT7_SORBI</name>
<dbReference type="Proteomes" id="UP000807115">
    <property type="component" value="Chromosome 5"/>
</dbReference>
<reference evidence="2" key="2">
    <citation type="submission" date="2020-10" db="EMBL/GenBank/DDBJ databases">
        <authorList>
            <person name="Cooper E.A."/>
            <person name="Brenton Z.W."/>
            <person name="Flinn B.S."/>
            <person name="Jenkins J."/>
            <person name="Shu S."/>
            <person name="Flowers D."/>
            <person name="Luo F."/>
            <person name="Wang Y."/>
            <person name="Xia P."/>
            <person name="Barry K."/>
            <person name="Daum C."/>
            <person name="Lipzen A."/>
            <person name="Yoshinaga Y."/>
            <person name="Schmutz J."/>
            <person name="Saski C."/>
            <person name="Vermerris W."/>
            <person name="Kresovich S."/>
        </authorList>
    </citation>
    <scope>NUCLEOTIDE SEQUENCE</scope>
</reference>
<dbReference type="AlphaFoldDB" id="A0A921UDT7"/>
<accession>A0A921UDT7</accession>
<organism evidence="2 3">
    <name type="scientific">Sorghum bicolor</name>
    <name type="common">Sorghum</name>
    <name type="synonym">Sorghum vulgare</name>
    <dbReference type="NCBI Taxonomy" id="4558"/>
    <lineage>
        <taxon>Eukaryota</taxon>
        <taxon>Viridiplantae</taxon>
        <taxon>Streptophyta</taxon>
        <taxon>Embryophyta</taxon>
        <taxon>Tracheophyta</taxon>
        <taxon>Spermatophyta</taxon>
        <taxon>Magnoliopsida</taxon>
        <taxon>Liliopsida</taxon>
        <taxon>Poales</taxon>
        <taxon>Poaceae</taxon>
        <taxon>PACMAD clade</taxon>
        <taxon>Panicoideae</taxon>
        <taxon>Andropogonodae</taxon>
        <taxon>Andropogoneae</taxon>
        <taxon>Sorghinae</taxon>
        <taxon>Sorghum</taxon>
    </lineage>
</organism>
<keyword evidence="1" id="KW-0732">Signal</keyword>
<evidence type="ECO:0000256" key="1">
    <source>
        <dbReference type="SAM" id="SignalP"/>
    </source>
</evidence>
<sequence length="48" mass="5531">MHMTTVGLLLLWCVSFCVFVHDLDVLFCAQPTREVPSVPTLELMNYFL</sequence>